<comment type="similarity">
    <text evidence="2">Belongs to the KHG/KDPG aldolase family.</text>
</comment>
<evidence type="ECO:0000256" key="2">
    <source>
        <dbReference type="ARBA" id="ARBA00006906"/>
    </source>
</evidence>
<evidence type="ECO:0000256" key="1">
    <source>
        <dbReference type="ARBA" id="ARBA00004761"/>
    </source>
</evidence>
<proteinExistence type="inferred from homology"/>
<dbReference type="Proteomes" id="UP000826651">
    <property type="component" value="Unassembled WGS sequence"/>
</dbReference>
<sequence>MAILRGYSPARTVELCTRAWDLGLTQVEVPIQTPDAVPSLEAAVAAARERGAEVGAGTVITVEQVDLAHQVGAVFTVAPGFDPEVIARSMELGVPHVPGVSTSSEIQQAGKLGLAWVKAFPASVLGPAWIKAVLAPFPGVKIVATGGINAANAAEYLDAGARVVSLGSALEDPSQLDRVAALLASRVA</sequence>
<comment type="pathway">
    <text evidence="1">Carbohydrate acid metabolism.</text>
</comment>
<protein>
    <submittedName>
        <fullName evidence="6">Bifunctional 4-hydroxy-2-oxoglutarate aldolase/2-dehydro-3-deoxy-phosphogluconate aldolase</fullName>
    </submittedName>
</protein>
<evidence type="ECO:0000313" key="7">
    <source>
        <dbReference type="Proteomes" id="UP000826651"/>
    </source>
</evidence>
<comment type="caution">
    <text evidence="6">The sequence shown here is derived from an EMBL/GenBank/DDBJ whole genome shotgun (WGS) entry which is preliminary data.</text>
</comment>
<evidence type="ECO:0000256" key="5">
    <source>
        <dbReference type="ARBA" id="ARBA00023277"/>
    </source>
</evidence>
<comment type="subunit">
    <text evidence="3">Homotrimer.</text>
</comment>
<reference evidence="6 7" key="1">
    <citation type="submission" date="2021-04" db="EMBL/GenBank/DDBJ databases">
        <title>Ruania sp. nov., isolated from sandy soil of mangrove forest.</title>
        <authorList>
            <person name="Ge X."/>
            <person name="Huang R."/>
            <person name="Liu W."/>
        </authorList>
    </citation>
    <scope>NUCLEOTIDE SEQUENCE [LARGE SCALE GENOMIC DNA]</scope>
    <source>
        <strain evidence="6 7">N2-46</strain>
    </source>
</reference>
<keyword evidence="7" id="KW-1185">Reference proteome</keyword>
<dbReference type="PANTHER" id="PTHR30246:SF1">
    <property type="entry name" value="2-DEHYDRO-3-DEOXY-6-PHOSPHOGALACTONATE ALDOLASE-RELATED"/>
    <property type="match status" value="1"/>
</dbReference>
<gene>
    <name evidence="6" type="ORF">KCQ71_20525</name>
</gene>
<dbReference type="PANTHER" id="PTHR30246">
    <property type="entry name" value="2-KETO-3-DEOXY-6-PHOSPHOGLUCONATE ALDOLASE"/>
    <property type="match status" value="1"/>
</dbReference>
<dbReference type="EMBL" id="JAGSHT010000020">
    <property type="protein sequence ID" value="MBZ2198548.1"/>
    <property type="molecule type" value="Genomic_DNA"/>
</dbReference>
<accession>A0ABS7SH20</accession>
<keyword evidence="4" id="KW-0456">Lyase</keyword>
<evidence type="ECO:0000256" key="4">
    <source>
        <dbReference type="ARBA" id="ARBA00023239"/>
    </source>
</evidence>
<dbReference type="Pfam" id="PF01081">
    <property type="entry name" value="Aldolase"/>
    <property type="match status" value="1"/>
</dbReference>
<keyword evidence="5" id="KW-0119">Carbohydrate metabolism</keyword>
<organism evidence="6 7">
    <name type="scientific">Occultella gossypii</name>
    <dbReference type="NCBI Taxonomy" id="2800820"/>
    <lineage>
        <taxon>Bacteria</taxon>
        <taxon>Bacillati</taxon>
        <taxon>Actinomycetota</taxon>
        <taxon>Actinomycetes</taxon>
        <taxon>Micrococcales</taxon>
        <taxon>Ruaniaceae</taxon>
        <taxon>Occultella</taxon>
    </lineage>
</organism>
<dbReference type="InterPro" id="IPR013785">
    <property type="entry name" value="Aldolase_TIM"/>
</dbReference>
<evidence type="ECO:0000256" key="3">
    <source>
        <dbReference type="ARBA" id="ARBA00011233"/>
    </source>
</evidence>
<evidence type="ECO:0000313" key="6">
    <source>
        <dbReference type="EMBL" id="MBZ2198548.1"/>
    </source>
</evidence>
<name>A0ABS7SH20_9MICO</name>
<dbReference type="CDD" id="cd00452">
    <property type="entry name" value="KDPG_aldolase"/>
    <property type="match status" value="1"/>
</dbReference>
<dbReference type="SUPFAM" id="SSF51569">
    <property type="entry name" value="Aldolase"/>
    <property type="match status" value="1"/>
</dbReference>
<dbReference type="InterPro" id="IPR000887">
    <property type="entry name" value="Aldlse_KDPG_KHG"/>
</dbReference>
<dbReference type="Gene3D" id="3.20.20.70">
    <property type="entry name" value="Aldolase class I"/>
    <property type="match status" value="1"/>
</dbReference>